<comment type="caution">
    <text evidence="3">The sequence shown here is derived from an EMBL/GenBank/DDBJ whole genome shotgun (WGS) entry which is preliminary data.</text>
</comment>
<proteinExistence type="predicted"/>
<gene>
    <name evidence="3" type="ORF">G5C51_35250</name>
</gene>
<feature type="region of interest" description="Disordered" evidence="1">
    <location>
        <begin position="1"/>
        <end position="25"/>
    </location>
</feature>
<evidence type="ECO:0000256" key="1">
    <source>
        <dbReference type="SAM" id="MobiDB-lite"/>
    </source>
</evidence>
<evidence type="ECO:0000259" key="2">
    <source>
        <dbReference type="PROSITE" id="PS50921"/>
    </source>
</evidence>
<dbReference type="InterPro" id="IPR036388">
    <property type="entry name" value="WH-like_DNA-bd_sf"/>
</dbReference>
<dbReference type="PROSITE" id="PS50921">
    <property type="entry name" value="ANTAR"/>
    <property type="match status" value="1"/>
</dbReference>
<dbReference type="Pfam" id="PF03861">
    <property type="entry name" value="ANTAR"/>
    <property type="match status" value="1"/>
</dbReference>
<dbReference type="Gene3D" id="1.10.10.10">
    <property type="entry name" value="Winged helix-like DNA-binding domain superfamily/Winged helix DNA-binding domain"/>
    <property type="match status" value="1"/>
</dbReference>
<keyword evidence="4" id="KW-1185">Reference proteome</keyword>
<dbReference type="SMART" id="SM01012">
    <property type="entry name" value="ANTAR"/>
    <property type="match status" value="1"/>
</dbReference>
<dbReference type="InterPro" id="IPR011006">
    <property type="entry name" value="CheY-like_superfamily"/>
</dbReference>
<name>A0A6G4UAV0_9ACTN</name>
<sequence length="188" mass="21091">MALPRPALAARRRSGGLSKRARSSGECVRVGREGSVWAWARLRWLPRPSPRHRDEPSSVKWPLPIGEHVLKATNARLTNCRPEQRAASVDDRALAAENARLRAENEHLLRAMVSRPVIDQARGMLMALAPCSSERAWRLLVDVSQHSNVKLREVAADLVASMEGRELQQAVRLELRRELALLRNAAPR</sequence>
<accession>A0A6G4UAV0</accession>
<evidence type="ECO:0000313" key="4">
    <source>
        <dbReference type="Proteomes" id="UP000481583"/>
    </source>
</evidence>
<organism evidence="3 4">
    <name type="scientific">Streptomyces coryli</name>
    <dbReference type="NCBI Taxonomy" id="1128680"/>
    <lineage>
        <taxon>Bacteria</taxon>
        <taxon>Bacillati</taxon>
        <taxon>Actinomycetota</taxon>
        <taxon>Actinomycetes</taxon>
        <taxon>Kitasatosporales</taxon>
        <taxon>Streptomycetaceae</taxon>
        <taxon>Streptomyces</taxon>
    </lineage>
</organism>
<dbReference type="AlphaFoldDB" id="A0A6G4UAV0"/>
<dbReference type="InterPro" id="IPR005561">
    <property type="entry name" value="ANTAR"/>
</dbReference>
<dbReference type="SUPFAM" id="SSF52172">
    <property type="entry name" value="CheY-like"/>
    <property type="match status" value="1"/>
</dbReference>
<feature type="domain" description="ANTAR" evidence="2">
    <location>
        <begin position="98"/>
        <end position="159"/>
    </location>
</feature>
<dbReference type="EMBL" id="JAAKZV010000261">
    <property type="protein sequence ID" value="NGN69132.1"/>
    <property type="molecule type" value="Genomic_DNA"/>
</dbReference>
<dbReference type="Proteomes" id="UP000481583">
    <property type="component" value="Unassembled WGS sequence"/>
</dbReference>
<evidence type="ECO:0000313" key="3">
    <source>
        <dbReference type="EMBL" id="NGN69132.1"/>
    </source>
</evidence>
<feature type="compositionally biased region" description="Basic residues" evidence="1">
    <location>
        <begin position="10"/>
        <end position="22"/>
    </location>
</feature>
<protein>
    <submittedName>
        <fullName evidence="3">ANTAR domain-containing protein</fullName>
    </submittedName>
</protein>
<dbReference type="GO" id="GO:0003723">
    <property type="term" value="F:RNA binding"/>
    <property type="evidence" value="ECO:0007669"/>
    <property type="project" value="InterPro"/>
</dbReference>
<reference evidence="3 4" key="1">
    <citation type="submission" date="2020-02" db="EMBL/GenBank/DDBJ databases">
        <title>Whole-genome analyses of novel actinobacteria.</title>
        <authorList>
            <person name="Sahin N."/>
        </authorList>
    </citation>
    <scope>NUCLEOTIDE SEQUENCE [LARGE SCALE GENOMIC DNA]</scope>
    <source>
        <strain evidence="3 4">A7024</strain>
    </source>
</reference>